<comment type="caution">
    <text evidence="1">The sequence shown here is derived from an EMBL/GenBank/DDBJ whole genome shotgun (WGS) entry which is preliminary data.</text>
</comment>
<name>A0A9P5YYH5_9AGAR</name>
<protein>
    <submittedName>
        <fullName evidence="1">Uncharacterized protein</fullName>
    </submittedName>
</protein>
<dbReference type="OrthoDB" id="3033106at2759"/>
<proteinExistence type="predicted"/>
<dbReference type="AlphaFoldDB" id="A0A9P5YYH5"/>
<sequence>MPTGQIHDNVAPGAYLTIMSDTTLDIPPTRSVALARAIAPSSDTYAATEAGVDSFVLNLSAQKKEDVLDSILLSSLAASNRFDRFREIEQWFTYYTWLLQNFGWVSTGYKNDSRSYTENTPMTPEQLIMKYMADNVAPGQVALLQDTVIESLQSEIGPQGRGPVSLFLSSSPGGRDKQASFQLGPCVEDVDNDSVSFSFGAFYYDLQAETNALHTLPTYFSGLATFMSGKYMLI</sequence>
<accession>A0A9P5YYH5</accession>
<organism evidence="1 2">
    <name type="scientific">Pholiota conissans</name>
    <dbReference type="NCBI Taxonomy" id="109636"/>
    <lineage>
        <taxon>Eukaryota</taxon>
        <taxon>Fungi</taxon>
        <taxon>Dikarya</taxon>
        <taxon>Basidiomycota</taxon>
        <taxon>Agaricomycotina</taxon>
        <taxon>Agaricomycetes</taxon>
        <taxon>Agaricomycetidae</taxon>
        <taxon>Agaricales</taxon>
        <taxon>Agaricineae</taxon>
        <taxon>Strophariaceae</taxon>
        <taxon>Pholiota</taxon>
    </lineage>
</organism>
<dbReference type="Proteomes" id="UP000807469">
    <property type="component" value="Unassembled WGS sequence"/>
</dbReference>
<keyword evidence="2" id="KW-1185">Reference proteome</keyword>
<reference evidence="1" key="1">
    <citation type="submission" date="2020-11" db="EMBL/GenBank/DDBJ databases">
        <authorList>
            <consortium name="DOE Joint Genome Institute"/>
            <person name="Ahrendt S."/>
            <person name="Riley R."/>
            <person name="Andreopoulos W."/>
            <person name="Labutti K."/>
            <person name="Pangilinan J."/>
            <person name="Ruiz-Duenas F.J."/>
            <person name="Barrasa J.M."/>
            <person name="Sanchez-Garcia M."/>
            <person name="Camarero S."/>
            <person name="Miyauchi S."/>
            <person name="Serrano A."/>
            <person name="Linde D."/>
            <person name="Babiker R."/>
            <person name="Drula E."/>
            <person name="Ayuso-Fernandez I."/>
            <person name="Pacheco R."/>
            <person name="Padilla G."/>
            <person name="Ferreira P."/>
            <person name="Barriuso J."/>
            <person name="Kellner H."/>
            <person name="Castanera R."/>
            <person name="Alfaro M."/>
            <person name="Ramirez L."/>
            <person name="Pisabarro A.G."/>
            <person name="Kuo A."/>
            <person name="Tritt A."/>
            <person name="Lipzen A."/>
            <person name="He G."/>
            <person name="Yan M."/>
            <person name="Ng V."/>
            <person name="Cullen D."/>
            <person name="Martin F."/>
            <person name="Rosso M.-N."/>
            <person name="Henrissat B."/>
            <person name="Hibbett D."/>
            <person name="Martinez A.T."/>
            <person name="Grigoriev I.V."/>
        </authorList>
    </citation>
    <scope>NUCLEOTIDE SEQUENCE</scope>
    <source>
        <strain evidence="1">CIRM-BRFM 674</strain>
    </source>
</reference>
<evidence type="ECO:0000313" key="2">
    <source>
        <dbReference type="Proteomes" id="UP000807469"/>
    </source>
</evidence>
<gene>
    <name evidence="1" type="ORF">BDN70DRAFT_935256</name>
</gene>
<dbReference type="EMBL" id="MU155303">
    <property type="protein sequence ID" value="KAF9476206.1"/>
    <property type="molecule type" value="Genomic_DNA"/>
</dbReference>
<evidence type="ECO:0000313" key="1">
    <source>
        <dbReference type="EMBL" id="KAF9476206.1"/>
    </source>
</evidence>